<accession>A0A1H0NLN8</accession>
<sequence length="120" mass="12017">MFEAITPTAPVSAVSGSEAATIASPSGTSGVNASVLAKAGSAVVATGAEQDFTAVLDKLMTDAVDTLKTAEATSLKGVKGEASVQEVVEAVMAAEQTLQGGIAIRDKVVSAYLEISRMSI</sequence>
<dbReference type="RefSeq" id="WP_090228403.1">
    <property type="nucleotide sequence ID" value="NZ_FNJC01000002.1"/>
</dbReference>
<dbReference type="PANTHER" id="PTHR34653">
    <property type="match status" value="1"/>
</dbReference>
<name>A0A1H0NLN8_9HYPH</name>
<evidence type="ECO:0000256" key="4">
    <source>
        <dbReference type="HAMAP-Rule" id="MF_00724"/>
    </source>
</evidence>
<dbReference type="InterPro" id="IPR001624">
    <property type="entry name" value="FliE"/>
</dbReference>
<proteinExistence type="inferred from homology"/>
<dbReference type="PANTHER" id="PTHR34653:SF1">
    <property type="entry name" value="FLAGELLAR HOOK-BASAL BODY COMPLEX PROTEIN FLIE"/>
    <property type="match status" value="1"/>
</dbReference>
<evidence type="ECO:0000256" key="1">
    <source>
        <dbReference type="ARBA" id="ARBA00004117"/>
    </source>
</evidence>
<keyword evidence="5" id="KW-0966">Cell projection</keyword>
<evidence type="ECO:0000313" key="6">
    <source>
        <dbReference type="Proteomes" id="UP000198795"/>
    </source>
</evidence>
<dbReference type="Pfam" id="PF02049">
    <property type="entry name" value="FliE"/>
    <property type="match status" value="1"/>
</dbReference>
<organism evidence="5 6">
    <name type="scientific">Filomicrobium insigne</name>
    <dbReference type="NCBI Taxonomy" id="418854"/>
    <lineage>
        <taxon>Bacteria</taxon>
        <taxon>Pseudomonadati</taxon>
        <taxon>Pseudomonadota</taxon>
        <taxon>Alphaproteobacteria</taxon>
        <taxon>Hyphomicrobiales</taxon>
        <taxon>Hyphomicrobiaceae</taxon>
        <taxon>Filomicrobium</taxon>
    </lineage>
</organism>
<evidence type="ECO:0000256" key="2">
    <source>
        <dbReference type="ARBA" id="ARBA00009272"/>
    </source>
</evidence>
<gene>
    <name evidence="4" type="primary">fliE</name>
    <name evidence="5" type="ORF">SAMN04488061_2039</name>
</gene>
<evidence type="ECO:0000256" key="3">
    <source>
        <dbReference type="ARBA" id="ARBA00023143"/>
    </source>
</evidence>
<keyword evidence="5" id="KW-0282">Flagellum</keyword>
<protein>
    <recommendedName>
        <fullName evidence="4">Flagellar hook-basal body complex protein FliE</fullName>
    </recommendedName>
</protein>
<comment type="caution">
    <text evidence="5">The sequence shown here is derived from an EMBL/GenBank/DDBJ whole genome shotgun (WGS) entry which is preliminary data.</text>
</comment>
<dbReference type="HAMAP" id="MF_00724">
    <property type="entry name" value="FliE"/>
    <property type="match status" value="1"/>
</dbReference>
<evidence type="ECO:0000313" key="5">
    <source>
        <dbReference type="EMBL" id="SDO93593.1"/>
    </source>
</evidence>
<comment type="similarity">
    <text evidence="2 4">Belongs to the FliE family.</text>
</comment>
<keyword evidence="3 4" id="KW-0975">Bacterial flagellum</keyword>
<keyword evidence="6" id="KW-1185">Reference proteome</keyword>
<dbReference type="EMBL" id="FNJC01000002">
    <property type="protein sequence ID" value="SDO93593.1"/>
    <property type="molecule type" value="Genomic_DNA"/>
</dbReference>
<keyword evidence="5" id="KW-0969">Cilium</keyword>
<dbReference type="Proteomes" id="UP000198795">
    <property type="component" value="Unassembled WGS sequence"/>
</dbReference>
<comment type="subcellular location">
    <subcellularLocation>
        <location evidence="1 4">Bacterial flagellum basal body</location>
    </subcellularLocation>
</comment>
<reference evidence="5 6" key="1">
    <citation type="submission" date="2016-10" db="EMBL/GenBank/DDBJ databases">
        <authorList>
            <person name="Varghese N."/>
            <person name="Submissions S."/>
        </authorList>
    </citation>
    <scope>NUCLEOTIDE SEQUENCE [LARGE SCALE GENOMIC DNA]</scope>
    <source>
        <strain evidence="5 6">CGMCC 1.6497</strain>
    </source>
</reference>